<dbReference type="GO" id="GO:0016020">
    <property type="term" value="C:membrane"/>
    <property type="evidence" value="ECO:0007669"/>
    <property type="project" value="UniProtKB-SubCell"/>
</dbReference>
<keyword evidence="8" id="KW-1185">Reference proteome</keyword>
<dbReference type="Pfam" id="PF01124">
    <property type="entry name" value="MAPEG"/>
    <property type="match status" value="1"/>
</dbReference>
<keyword evidence="6" id="KW-0732">Signal</keyword>
<reference evidence="7 8" key="1">
    <citation type="submission" date="2019-10" db="EMBL/GenBank/DDBJ databases">
        <title>Two novel species isolated from a subtropical stream in China.</title>
        <authorList>
            <person name="Lu H."/>
        </authorList>
    </citation>
    <scope>NUCLEOTIDE SEQUENCE [LARGE SCALE GENOMIC DNA]</scope>
    <source>
        <strain evidence="7 8">FT103W</strain>
    </source>
</reference>
<dbReference type="InterPro" id="IPR023352">
    <property type="entry name" value="MAPEG-like_dom_sf"/>
</dbReference>
<dbReference type="PANTHER" id="PTHR35371:SF1">
    <property type="entry name" value="BLR7753 PROTEIN"/>
    <property type="match status" value="1"/>
</dbReference>
<name>A0A843SL08_9BURK</name>
<comment type="caution">
    <text evidence="7">The sequence shown here is derived from an EMBL/GenBank/DDBJ whole genome shotgun (WGS) entry which is preliminary data.</text>
</comment>
<organism evidence="7 8">
    <name type="scientific">Rugamonas rivuli</name>
    <dbReference type="NCBI Taxonomy" id="2743358"/>
    <lineage>
        <taxon>Bacteria</taxon>
        <taxon>Pseudomonadati</taxon>
        <taxon>Pseudomonadota</taxon>
        <taxon>Betaproteobacteria</taxon>
        <taxon>Burkholderiales</taxon>
        <taxon>Oxalobacteraceae</taxon>
        <taxon>Telluria group</taxon>
        <taxon>Rugamonas</taxon>
    </lineage>
</organism>
<evidence type="ECO:0000313" key="8">
    <source>
        <dbReference type="Proteomes" id="UP000444318"/>
    </source>
</evidence>
<dbReference type="SUPFAM" id="SSF161084">
    <property type="entry name" value="MAPEG domain-like"/>
    <property type="match status" value="1"/>
</dbReference>
<evidence type="ECO:0000256" key="3">
    <source>
        <dbReference type="ARBA" id="ARBA00022989"/>
    </source>
</evidence>
<feature type="chain" id="PRO_5032365608" evidence="6">
    <location>
        <begin position="23"/>
        <end position="130"/>
    </location>
</feature>
<dbReference type="AlphaFoldDB" id="A0A843SL08"/>
<gene>
    <name evidence="7" type="ORF">GEV01_15860</name>
</gene>
<accession>A0A843SL08</accession>
<dbReference type="RefSeq" id="WP_152806141.1">
    <property type="nucleotide sequence ID" value="NZ_WHUF01000004.1"/>
</dbReference>
<dbReference type="EMBL" id="WHUF01000004">
    <property type="protein sequence ID" value="MQA20996.1"/>
    <property type="molecule type" value="Genomic_DNA"/>
</dbReference>
<evidence type="ECO:0000256" key="2">
    <source>
        <dbReference type="ARBA" id="ARBA00022692"/>
    </source>
</evidence>
<evidence type="ECO:0000256" key="1">
    <source>
        <dbReference type="ARBA" id="ARBA00004370"/>
    </source>
</evidence>
<keyword evidence="2 5" id="KW-0812">Transmembrane</keyword>
<dbReference type="InterPro" id="IPR001129">
    <property type="entry name" value="Membr-assoc_MAPEG"/>
</dbReference>
<proteinExistence type="predicted"/>
<feature type="signal peptide" evidence="6">
    <location>
        <begin position="1"/>
        <end position="22"/>
    </location>
</feature>
<feature type="transmembrane region" description="Helical" evidence="5">
    <location>
        <begin position="57"/>
        <end position="76"/>
    </location>
</feature>
<dbReference type="Proteomes" id="UP000444318">
    <property type="component" value="Unassembled WGS sequence"/>
</dbReference>
<evidence type="ECO:0000256" key="5">
    <source>
        <dbReference type="SAM" id="Phobius"/>
    </source>
</evidence>
<feature type="transmembrane region" description="Helical" evidence="5">
    <location>
        <begin position="113"/>
        <end position="129"/>
    </location>
</feature>
<dbReference type="PANTHER" id="PTHR35371">
    <property type="entry name" value="INNER MEMBRANE PROTEIN"/>
    <property type="match status" value="1"/>
</dbReference>
<evidence type="ECO:0000313" key="7">
    <source>
        <dbReference type="EMBL" id="MQA20996.1"/>
    </source>
</evidence>
<evidence type="ECO:0000256" key="4">
    <source>
        <dbReference type="ARBA" id="ARBA00023136"/>
    </source>
</evidence>
<feature type="transmembrane region" description="Helical" evidence="5">
    <location>
        <begin position="88"/>
        <end position="107"/>
    </location>
</feature>
<sequence>MTIANWCVLAACMLPAATVGLAKLASAKLPSGAGRYDNKQPRDWAAGLTGWQARANAAQMNGFEILPLFIAAVVLAQQGHGDQGRIDTLALGFIGLRLVYIALYLANVDALRTLVWFAGVGVSIALLAMG</sequence>
<protein>
    <submittedName>
        <fullName evidence="7">Glutathione metabolism protein</fullName>
    </submittedName>
</protein>
<comment type="subcellular location">
    <subcellularLocation>
        <location evidence="1">Membrane</location>
    </subcellularLocation>
</comment>
<dbReference type="Gene3D" id="1.20.120.550">
    <property type="entry name" value="Membrane associated eicosanoid/glutathione metabolism-like domain"/>
    <property type="match status" value="1"/>
</dbReference>
<evidence type="ECO:0000256" key="6">
    <source>
        <dbReference type="SAM" id="SignalP"/>
    </source>
</evidence>
<keyword evidence="4 5" id="KW-0472">Membrane</keyword>
<keyword evidence="3 5" id="KW-1133">Transmembrane helix</keyword>